<evidence type="ECO:0008006" key="5">
    <source>
        <dbReference type="Google" id="ProtNLM"/>
    </source>
</evidence>
<feature type="transmembrane region" description="Helical" evidence="2">
    <location>
        <begin position="271"/>
        <end position="292"/>
    </location>
</feature>
<evidence type="ECO:0000256" key="1">
    <source>
        <dbReference type="SAM" id="MobiDB-lite"/>
    </source>
</evidence>
<feature type="transmembrane region" description="Helical" evidence="2">
    <location>
        <begin position="347"/>
        <end position="374"/>
    </location>
</feature>
<feature type="transmembrane region" description="Helical" evidence="2">
    <location>
        <begin position="203"/>
        <end position="223"/>
    </location>
</feature>
<name>A0A0A0HXR0_CLOBO</name>
<keyword evidence="2" id="KW-0472">Membrane</keyword>
<gene>
    <name evidence="3" type="ORF">Z955_15140</name>
</gene>
<comment type="caution">
    <text evidence="3">The sequence shown here is derived from an EMBL/GenBank/DDBJ whole genome shotgun (WGS) entry which is preliminary data.</text>
</comment>
<dbReference type="Gene3D" id="1.10.287.70">
    <property type="match status" value="1"/>
</dbReference>
<protein>
    <recommendedName>
        <fullName evidence="5">Potassium channel domain-containing protein</fullName>
    </recommendedName>
</protein>
<evidence type="ECO:0000256" key="2">
    <source>
        <dbReference type="SAM" id="Phobius"/>
    </source>
</evidence>
<feature type="region of interest" description="Disordered" evidence="1">
    <location>
        <begin position="491"/>
        <end position="516"/>
    </location>
</feature>
<feature type="transmembrane region" description="Helical" evidence="2">
    <location>
        <begin position="386"/>
        <end position="410"/>
    </location>
</feature>
<organism evidence="3 4">
    <name type="scientific">Clostridium botulinum C/D str. DC5</name>
    <dbReference type="NCBI Taxonomy" id="1443128"/>
    <lineage>
        <taxon>Bacteria</taxon>
        <taxon>Bacillati</taxon>
        <taxon>Bacillota</taxon>
        <taxon>Clostridia</taxon>
        <taxon>Eubacteriales</taxon>
        <taxon>Clostridiaceae</taxon>
        <taxon>Clostridium</taxon>
    </lineage>
</organism>
<feature type="transmembrane region" description="Helical" evidence="2">
    <location>
        <begin position="457"/>
        <end position="481"/>
    </location>
</feature>
<dbReference type="Proteomes" id="UP000030014">
    <property type="component" value="Unassembled WGS sequence"/>
</dbReference>
<keyword evidence="2" id="KW-1133">Transmembrane helix</keyword>
<evidence type="ECO:0000313" key="3">
    <source>
        <dbReference type="EMBL" id="KGM93312.1"/>
    </source>
</evidence>
<dbReference type="SUPFAM" id="SSF81324">
    <property type="entry name" value="Voltage-gated potassium channels"/>
    <property type="match status" value="1"/>
</dbReference>
<sequence length="516" mass="59137">MKRRKYHGFIPKVILLILLVIGSLSASFNKPQNHIVLANKSNNVTPPVSNISKCIQEIDLSNSAEKPYRYNLRNHNENENSQNLLIKSNEAYYTLILTGLQESKNVVTLLDKKNIKLINNVIIIGTNSNVLKSIKYKNMYLLNDKSNLNLTLSTLGEESKLQSLSIYYNKNAGPSTKVIVRTQNNIKNTIHKSSSTITIEKCVIGLIVLIMCLMLVNLLYLTFKKPKNVFYMIKKLIKDTWNELNRSSIIFIFICWLMLNGAMYILNDYAVNQIIVYTCIALSIFILFMTIMGTKGYKLLKSINQEKFGNMPAILCSLFGITAYCMIMTISLNNIHIEFSNIQQKLILLISSFSLIIVYIFNMQILYNLIIYRCKIVKKSTPQKRFFNFCFLSIFVIICFISIFTSANFLSEYIDPDAFKDEPLNSHTTFDIFYYSASTFLTFCSENISAHTMLSKFICLLSKITTIISITVLISILTGLLPEDVDNYDKKHTKKIPNRKNNSSKHNKNAKNRPHN</sequence>
<proteinExistence type="predicted"/>
<feature type="transmembrane region" description="Helical" evidence="2">
    <location>
        <begin position="244"/>
        <end position="265"/>
    </location>
</feature>
<dbReference type="RefSeq" id="WP_039260138.1">
    <property type="nucleotide sequence ID" value="NZ_JDRY01000170.1"/>
</dbReference>
<feature type="transmembrane region" description="Helical" evidence="2">
    <location>
        <begin position="432"/>
        <end position="450"/>
    </location>
</feature>
<dbReference type="AlphaFoldDB" id="A0A0A0HXR0"/>
<dbReference type="EMBL" id="JDRY01000170">
    <property type="protein sequence ID" value="KGM93312.1"/>
    <property type="molecule type" value="Genomic_DNA"/>
</dbReference>
<feature type="transmembrane region" description="Helical" evidence="2">
    <location>
        <begin position="313"/>
        <end position="335"/>
    </location>
</feature>
<accession>A0A0A0HXR0</accession>
<reference evidence="3 4" key="1">
    <citation type="submission" date="2014-01" db="EMBL/GenBank/DDBJ databases">
        <title>Plasmidome dynamics in the species complex Clostridium novyi sensu lato converts strains of independent lineages into distinctly different pathogens.</title>
        <authorList>
            <person name="Skarin H."/>
            <person name="Segerman B."/>
        </authorList>
    </citation>
    <scope>NUCLEOTIDE SEQUENCE [LARGE SCALE GENOMIC DNA]</scope>
    <source>
        <strain evidence="3 4">DC5</strain>
    </source>
</reference>
<evidence type="ECO:0000313" key="4">
    <source>
        <dbReference type="Proteomes" id="UP000030014"/>
    </source>
</evidence>
<keyword evidence="2" id="KW-0812">Transmembrane</keyword>